<evidence type="ECO:0000256" key="1">
    <source>
        <dbReference type="SAM" id="MobiDB-lite"/>
    </source>
</evidence>
<reference evidence="2 3" key="1">
    <citation type="journal article" date="2015" name="Genome Biol.">
        <title>Comparative genomics of Steinernema reveals deeply conserved gene regulatory networks.</title>
        <authorList>
            <person name="Dillman A.R."/>
            <person name="Macchietto M."/>
            <person name="Porter C.F."/>
            <person name="Rogers A."/>
            <person name="Williams B."/>
            <person name="Antoshechkin I."/>
            <person name="Lee M.M."/>
            <person name="Goodwin Z."/>
            <person name="Lu X."/>
            <person name="Lewis E.E."/>
            <person name="Goodrich-Blair H."/>
            <person name="Stock S.P."/>
            <person name="Adams B.J."/>
            <person name="Sternberg P.W."/>
            <person name="Mortazavi A."/>
        </authorList>
    </citation>
    <scope>NUCLEOTIDE SEQUENCE [LARGE SCALE GENOMIC DNA]</scope>
    <source>
        <strain evidence="2 3">ALL</strain>
    </source>
</reference>
<sequence length="91" mass="10107">MNPPQPLSAATRTHSSPKPMGVKKFKIAKVGRSPSRDAIEKRTRRRAERPRAFQKLSGALLAMINGLATECFVEEEKVMDGGGSKWLVEDR</sequence>
<accession>A0A4U5NTJ6</accession>
<dbReference type="Proteomes" id="UP000298663">
    <property type="component" value="Unassembled WGS sequence"/>
</dbReference>
<dbReference type="AlphaFoldDB" id="A0A4U5NTJ6"/>
<gene>
    <name evidence="2" type="ORF">L596_011084</name>
</gene>
<feature type="region of interest" description="Disordered" evidence="1">
    <location>
        <begin position="1"/>
        <end position="50"/>
    </location>
</feature>
<evidence type="ECO:0000313" key="3">
    <source>
        <dbReference type="Proteomes" id="UP000298663"/>
    </source>
</evidence>
<dbReference type="EMBL" id="AZBU02000003">
    <property type="protein sequence ID" value="TKR86500.1"/>
    <property type="molecule type" value="Genomic_DNA"/>
</dbReference>
<evidence type="ECO:0000313" key="2">
    <source>
        <dbReference type="EMBL" id="TKR86500.1"/>
    </source>
</evidence>
<protein>
    <submittedName>
        <fullName evidence="2">Uncharacterized protein</fullName>
    </submittedName>
</protein>
<proteinExistence type="predicted"/>
<organism evidence="2 3">
    <name type="scientific">Steinernema carpocapsae</name>
    <name type="common">Entomopathogenic nematode</name>
    <dbReference type="NCBI Taxonomy" id="34508"/>
    <lineage>
        <taxon>Eukaryota</taxon>
        <taxon>Metazoa</taxon>
        <taxon>Ecdysozoa</taxon>
        <taxon>Nematoda</taxon>
        <taxon>Chromadorea</taxon>
        <taxon>Rhabditida</taxon>
        <taxon>Tylenchina</taxon>
        <taxon>Panagrolaimomorpha</taxon>
        <taxon>Strongyloidoidea</taxon>
        <taxon>Steinernematidae</taxon>
        <taxon>Steinernema</taxon>
    </lineage>
</organism>
<reference evidence="2 3" key="2">
    <citation type="journal article" date="2019" name="G3 (Bethesda)">
        <title>Hybrid Assembly of the Genome of the Entomopathogenic Nematode Steinernema carpocapsae Identifies the X-Chromosome.</title>
        <authorList>
            <person name="Serra L."/>
            <person name="Macchietto M."/>
            <person name="Macias-Munoz A."/>
            <person name="McGill C.J."/>
            <person name="Rodriguez I.M."/>
            <person name="Rodriguez B."/>
            <person name="Murad R."/>
            <person name="Mortazavi A."/>
        </authorList>
    </citation>
    <scope>NUCLEOTIDE SEQUENCE [LARGE SCALE GENOMIC DNA]</scope>
    <source>
        <strain evidence="2 3">ALL</strain>
    </source>
</reference>
<name>A0A4U5NTJ6_STECR</name>
<keyword evidence="3" id="KW-1185">Reference proteome</keyword>
<comment type="caution">
    <text evidence="2">The sequence shown here is derived from an EMBL/GenBank/DDBJ whole genome shotgun (WGS) entry which is preliminary data.</text>
</comment>